<dbReference type="InterPro" id="IPR044974">
    <property type="entry name" value="Disease_R_plants"/>
</dbReference>
<dbReference type="AlphaFoldDB" id="A0A2K1XLR6"/>
<keyword evidence="1" id="KW-0677">Repeat</keyword>
<dbReference type="EMBL" id="CM009304">
    <property type="protein sequence ID" value="PNT01717.2"/>
    <property type="molecule type" value="Genomic_DNA"/>
</dbReference>
<keyword evidence="5" id="KW-1185">Reference proteome</keyword>
<evidence type="ECO:0000313" key="4">
    <source>
        <dbReference type="EMBL" id="PNT01717.2"/>
    </source>
</evidence>
<dbReference type="EMBL" id="CM009304">
    <property type="protein sequence ID" value="PNT01716.2"/>
    <property type="molecule type" value="Genomic_DNA"/>
</dbReference>
<dbReference type="STRING" id="3694.A0A2K1XLR6"/>
<reference evidence="4 5" key="1">
    <citation type="journal article" date="2006" name="Science">
        <title>The genome of black cottonwood, Populus trichocarpa (Torr. &amp; Gray).</title>
        <authorList>
            <person name="Tuskan G.A."/>
            <person name="Difazio S."/>
            <person name="Jansson S."/>
            <person name="Bohlmann J."/>
            <person name="Grigoriev I."/>
            <person name="Hellsten U."/>
            <person name="Putnam N."/>
            <person name="Ralph S."/>
            <person name="Rombauts S."/>
            <person name="Salamov A."/>
            <person name="Schein J."/>
            <person name="Sterck L."/>
            <person name="Aerts A."/>
            <person name="Bhalerao R.R."/>
            <person name="Bhalerao R.P."/>
            <person name="Blaudez D."/>
            <person name="Boerjan W."/>
            <person name="Brun A."/>
            <person name="Brunner A."/>
            <person name="Busov V."/>
            <person name="Campbell M."/>
            <person name="Carlson J."/>
            <person name="Chalot M."/>
            <person name="Chapman J."/>
            <person name="Chen G.L."/>
            <person name="Cooper D."/>
            <person name="Coutinho P.M."/>
            <person name="Couturier J."/>
            <person name="Covert S."/>
            <person name="Cronk Q."/>
            <person name="Cunningham R."/>
            <person name="Davis J."/>
            <person name="Degroeve S."/>
            <person name="Dejardin A."/>
            <person name="Depamphilis C."/>
            <person name="Detter J."/>
            <person name="Dirks B."/>
            <person name="Dubchak I."/>
            <person name="Duplessis S."/>
            <person name="Ehlting J."/>
            <person name="Ellis B."/>
            <person name="Gendler K."/>
            <person name="Goodstein D."/>
            <person name="Gribskov M."/>
            <person name="Grimwood J."/>
            <person name="Groover A."/>
            <person name="Gunter L."/>
            <person name="Hamberger B."/>
            <person name="Heinze B."/>
            <person name="Helariutta Y."/>
            <person name="Henrissat B."/>
            <person name="Holligan D."/>
            <person name="Holt R."/>
            <person name="Huang W."/>
            <person name="Islam-Faridi N."/>
            <person name="Jones S."/>
            <person name="Jones-Rhoades M."/>
            <person name="Jorgensen R."/>
            <person name="Joshi C."/>
            <person name="Kangasjarvi J."/>
            <person name="Karlsson J."/>
            <person name="Kelleher C."/>
            <person name="Kirkpatrick R."/>
            <person name="Kirst M."/>
            <person name="Kohler A."/>
            <person name="Kalluri U."/>
            <person name="Larimer F."/>
            <person name="Leebens-Mack J."/>
            <person name="Leple J.C."/>
            <person name="Locascio P."/>
            <person name="Lou Y."/>
            <person name="Lucas S."/>
            <person name="Martin F."/>
            <person name="Montanini B."/>
            <person name="Napoli C."/>
            <person name="Nelson D.R."/>
            <person name="Nelson C."/>
            <person name="Nieminen K."/>
            <person name="Nilsson O."/>
            <person name="Pereda V."/>
            <person name="Peter G."/>
            <person name="Philippe R."/>
            <person name="Pilate G."/>
            <person name="Poliakov A."/>
            <person name="Razumovskaya J."/>
            <person name="Richardson P."/>
            <person name="Rinaldi C."/>
            <person name="Ritland K."/>
            <person name="Rouze P."/>
            <person name="Ryaboy D."/>
            <person name="Schmutz J."/>
            <person name="Schrader J."/>
            <person name="Segerman B."/>
            <person name="Shin H."/>
            <person name="Siddiqui A."/>
            <person name="Sterky F."/>
            <person name="Terry A."/>
            <person name="Tsai C.J."/>
            <person name="Uberbacher E."/>
            <person name="Unneberg P."/>
            <person name="Vahala J."/>
            <person name="Wall K."/>
            <person name="Wessler S."/>
            <person name="Yang G."/>
            <person name="Yin T."/>
            <person name="Douglas C."/>
            <person name="Marra M."/>
            <person name="Sandberg G."/>
            <person name="Van de Peer Y."/>
            <person name="Rokhsar D."/>
        </authorList>
    </citation>
    <scope>NUCLEOTIDE SEQUENCE [LARGE SCALE GENOMIC DNA]</scope>
    <source>
        <strain evidence="5">cv. Nisqually</strain>
        <strain evidence="4">Nisqually-1</strain>
    </source>
</reference>
<dbReference type="InterPro" id="IPR027417">
    <property type="entry name" value="P-loop_NTPase"/>
</dbReference>
<evidence type="ECO:0000259" key="3">
    <source>
        <dbReference type="Pfam" id="PF23559"/>
    </source>
</evidence>
<dbReference type="InterPro" id="IPR036388">
    <property type="entry name" value="WH-like_DNA-bd_sf"/>
</dbReference>
<gene>
    <name evidence="4" type="ORF">POPTR_015G118100</name>
</gene>
<keyword evidence="2" id="KW-0611">Plant defense</keyword>
<protein>
    <recommendedName>
        <fullName evidence="3">Disease resistance protein winged helix domain-containing protein</fullName>
    </recommendedName>
</protein>
<dbReference type="Gene3D" id="3.80.10.10">
    <property type="entry name" value="Ribonuclease Inhibitor"/>
    <property type="match status" value="1"/>
</dbReference>
<feature type="domain" description="Disease resistance protein winged helix" evidence="3">
    <location>
        <begin position="98"/>
        <end position="153"/>
    </location>
</feature>
<dbReference type="Pfam" id="PF23559">
    <property type="entry name" value="WHD_DRP"/>
    <property type="match status" value="1"/>
</dbReference>
<reference evidence="4" key="2">
    <citation type="submission" date="2017-07" db="EMBL/GenBank/DDBJ databases">
        <title>WGS assembly of Populus trichocarpa.</title>
        <authorList>
            <person name="Tuskan G."/>
            <person name="Difazio S."/>
            <person name="Jansson S."/>
            <person name="Bohlmann J."/>
            <person name="Grigoriev I."/>
            <person name="Hellsten U."/>
            <person name="Putnam N."/>
            <person name="Ralph S."/>
            <person name="Rombauts S."/>
            <person name="Salamov A."/>
            <person name="Schein J."/>
            <person name="Sterck L."/>
            <person name="Aerts A."/>
            <person name="Bhalerao R."/>
            <person name="Bhalerao R."/>
            <person name="Blaudez D."/>
            <person name="Boerjan W."/>
            <person name="Brun A."/>
            <person name="Brunner A."/>
            <person name="Busov V."/>
            <person name="Campbell M."/>
            <person name="Carlson J."/>
            <person name="Chalot M."/>
            <person name="Chapman J."/>
            <person name="Chen G."/>
            <person name="Cooper D."/>
            <person name="Coutinho P."/>
            <person name="Couturier J."/>
            <person name="Covert S."/>
            <person name="Cronk Q."/>
            <person name="Cunningham R."/>
            <person name="Davis J."/>
            <person name="Degroeve S."/>
            <person name="Dejardin A."/>
            <person name="Depamphilis C."/>
            <person name="Detter J."/>
            <person name="Dirks B."/>
            <person name="Dubchak I."/>
            <person name="Duplessis S."/>
            <person name="Ehlting J."/>
            <person name="Ellis B."/>
            <person name="Gendler K."/>
            <person name="Goodstein D."/>
            <person name="Gribskov M."/>
            <person name="Grimwood J."/>
            <person name="Groover A."/>
            <person name="Gunter L."/>
            <person name="Hamberger B."/>
            <person name="Heinze B."/>
            <person name="Helariutta Y."/>
            <person name="Henrissat B."/>
            <person name="Holligan D."/>
            <person name="Holt R."/>
            <person name="Huang W."/>
            <person name="Islam-Faridi N."/>
            <person name="Jones S."/>
            <person name="Jones-Rhoades M."/>
            <person name="Jorgensen R."/>
            <person name="Joshi C."/>
            <person name="Kangasjarvi J."/>
            <person name="Karlsson J."/>
            <person name="Kelleher C."/>
            <person name="Kirkpatrick R."/>
            <person name="Kirst M."/>
            <person name="Kohler A."/>
            <person name="Kalluri U."/>
            <person name="Larimer F."/>
            <person name="Leebens-Mack J."/>
            <person name="Leple J."/>
            <person name="Locascio P."/>
            <person name="Lou Y."/>
            <person name="Lucas S."/>
            <person name="Martin F."/>
            <person name="Montanini B."/>
            <person name="Napoli C."/>
            <person name="Nelson D."/>
            <person name="Nelson C."/>
            <person name="Nieminen K."/>
            <person name="Nilsson O."/>
            <person name="Pereda V."/>
            <person name="Peter G."/>
            <person name="Philippe R."/>
            <person name="Pilate G."/>
            <person name="Poliakov A."/>
            <person name="Razumovskaya J."/>
            <person name="Richardson P."/>
            <person name="Rinaldi C."/>
            <person name="Ritland K."/>
            <person name="Rouze P."/>
            <person name="Ryaboy D."/>
            <person name="Schmutz J."/>
            <person name="Schrader J."/>
            <person name="Segerman B."/>
            <person name="Shin H."/>
            <person name="Siddiqui A."/>
            <person name="Sterky F."/>
            <person name="Terry A."/>
            <person name="Tsai C."/>
            <person name="Uberbacher E."/>
            <person name="Unneberg P."/>
            <person name="Vahala J."/>
            <person name="Wall K."/>
            <person name="Wessler S."/>
            <person name="Yang G."/>
            <person name="Yin T."/>
            <person name="Douglas C."/>
            <person name="Marra M."/>
            <person name="Sandberg G."/>
            <person name="Van De Peer Y."/>
            <person name="Rokhsar D."/>
        </authorList>
    </citation>
    <scope>NUCLEOTIDE SEQUENCE</scope>
    <source>
        <strain evidence="4">Nisqually-1</strain>
    </source>
</reference>
<evidence type="ECO:0000256" key="2">
    <source>
        <dbReference type="ARBA" id="ARBA00022821"/>
    </source>
</evidence>
<dbReference type="PANTHER" id="PTHR23155:SF1211">
    <property type="entry name" value="OS09G0313500 PROTEIN"/>
    <property type="match status" value="1"/>
</dbReference>
<dbReference type="InterPro" id="IPR032675">
    <property type="entry name" value="LRR_dom_sf"/>
</dbReference>
<dbReference type="InterPro" id="IPR058922">
    <property type="entry name" value="WHD_DRP"/>
</dbReference>
<dbReference type="PANTHER" id="PTHR23155">
    <property type="entry name" value="DISEASE RESISTANCE PROTEIN RP"/>
    <property type="match status" value="1"/>
</dbReference>
<dbReference type="InParanoid" id="A0A2K1XLR6"/>
<sequence length="446" mass="51535">MNLSTMSYKQLVEILVNFLHGRKYVIVLDDVWSIDLCTRNLSEKCKDLHLAIVALAGLMSTKKLEFEWRKLGFVKRILMLSFSDLPCQLRNWFLYCCVFPEDHMIRRKRFIKLWIAEGFVKMVRGATLEEISENYLMEFICRSMLQFCDVYDGKEAIQESGARRLSIQVKDREIQSSKGMLSQTRSLFLFPADKTSKPLLSTVFHGFKLLRVWDLENLQICKLPNSFNFRYLNLTGNQVEQHPKSIGKLSKYIYKLKNLHVLAGVGGMETSSNDWNLEQYRRFILTNVRQADEKDLCAAMDNMKLHKLFLKAANEEEPLRIDALSSPPCLEKLKLVGKLETVACWFPSLHSVTFLLFLWSRLREDPLPCLQSVPNLARLIVVNAYVAKQLCFLDGFQKVKILNTYNCNQLNEIVLEKGVMPGLQSLSFGRCMKLKALPHGIDIHNC</sequence>
<evidence type="ECO:0000313" key="5">
    <source>
        <dbReference type="Proteomes" id="UP000006729"/>
    </source>
</evidence>
<dbReference type="Gene3D" id="1.10.10.10">
    <property type="entry name" value="Winged helix-like DNA-binding domain superfamily/Winged helix DNA-binding domain"/>
    <property type="match status" value="1"/>
</dbReference>
<dbReference type="SUPFAM" id="SSF52058">
    <property type="entry name" value="L domain-like"/>
    <property type="match status" value="1"/>
</dbReference>
<dbReference type="SUPFAM" id="SSF52540">
    <property type="entry name" value="P-loop containing nucleoside triphosphate hydrolases"/>
    <property type="match status" value="1"/>
</dbReference>
<name>A0A2K1XLR6_POPTR</name>
<evidence type="ECO:0000256" key="1">
    <source>
        <dbReference type="ARBA" id="ARBA00022737"/>
    </source>
</evidence>
<accession>A0A2K1XLR6</accession>
<dbReference type="Proteomes" id="UP000006729">
    <property type="component" value="Chromosome 15"/>
</dbReference>
<proteinExistence type="predicted"/>
<dbReference type="GO" id="GO:0098542">
    <property type="term" value="P:defense response to other organism"/>
    <property type="evidence" value="ECO:0000318"/>
    <property type="project" value="GO_Central"/>
</dbReference>
<organism evidence="4 5">
    <name type="scientific">Populus trichocarpa</name>
    <name type="common">Western balsam poplar</name>
    <name type="synonym">Populus balsamifera subsp. trichocarpa</name>
    <dbReference type="NCBI Taxonomy" id="3694"/>
    <lineage>
        <taxon>Eukaryota</taxon>
        <taxon>Viridiplantae</taxon>
        <taxon>Streptophyta</taxon>
        <taxon>Embryophyta</taxon>
        <taxon>Tracheophyta</taxon>
        <taxon>Spermatophyta</taxon>
        <taxon>Magnoliopsida</taxon>
        <taxon>eudicotyledons</taxon>
        <taxon>Gunneridae</taxon>
        <taxon>Pentapetalae</taxon>
        <taxon>rosids</taxon>
        <taxon>fabids</taxon>
        <taxon>Malpighiales</taxon>
        <taxon>Salicaceae</taxon>
        <taxon>Saliceae</taxon>
        <taxon>Populus</taxon>
    </lineage>
</organism>